<keyword evidence="7" id="KW-0333">Golgi apparatus</keyword>
<dbReference type="SUPFAM" id="SSF111126">
    <property type="entry name" value="Ligand-binding domain in the NO signalling and Golgi transport"/>
    <property type="match status" value="1"/>
</dbReference>
<dbReference type="GO" id="GO:1990072">
    <property type="term" value="C:TRAPPIII protein complex"/>
    <property type="evidence" value="ECO:0007669"/>
    <property type="project" value="TreeGrafter"/>
</dbReference>
<evidence type="ECO:0000256" key="3">
    <source>
        <dbReference type="ARBA" id="ARBA00006218"/>
    </source>
</evidence>
<evidence type="ECO:0000256" key="5">
    <source>
        <dbReference type="ARBA" id="ARBA00022824"/>
    </source>
</evidence>
<keyword evidence="4" id="KW-0813">Transport</keyword>
<dbReference type="GO" id="GO:1990070">
    <property type="term" value="C:TRAPPI protein complex"/>
    <property type="evidence" value="ECO:0007669"/>
    <property type="project" value="TreeGrafter"/>
</dbReference>
<evidence type="ECO:0000256" key="6">
    <source>
        <dbReference type="ARBA" id="ARBA00022892"/>
    </source>
</evidence>
<dbReference type="PANTHER" id="PTHR20902:SF0">
    <property type="entry name" value="TRAFFICKING PROTEIN PARTICLE COMPLEX SUBUNIT 5"/>
    <property type="match status" value="1"/>
</dbReference>
<dbReference type="Proteomes" id="UP001218188">
    <property type="component" value="Unassembled WGS sequence"/>
</dbReference>
<sequence>MLPKCSRLELSTSLSNFATPPSIYTTVHSRNRDPTFLPLPSPSSSELVQYTHKRVSGINDLERRLNLGYPIGSRVLDLMAWRAERASKAPKREIRFLPALMSVHTQVWRAVLAGL</sequence>
<dbReference type="Pfam" id="PF04051">
    <property type="entry name" value="TRAPP"/>
    <property type="match status" value="1"/>
</dbReference>
<accession>A0AAD6SJM7</accession>
<comment type="similarity">
    <text evidence="3">Belongs to the TRAPP small subunits family. BET3 subfamily.</text>
</comment>
<keyword evidence="6" id="KW-0931">ER-Golgi transport</keyword>
<name>A0AAD6SJM7_9AGAR</name>
<evidence type="ECO:0000256" key="4">
    <source>
        <dbReference type="ARBA" id="ARBA00022448"/>
    </source>
</evidence>
<evidence type="ECO:0000313" key="9">
    <source>
        <dbReference type="Proteomes" id="UP001218188"/>
    </source>
</evidence>
<keyword evidence="9" id="KW-1185">Reference proteome</keyword>
<comment type="caution">
    <text evidence="8">The sequence shown here is derived from an EMBL/GenBank/DDBJ whole genome shotgun (WGS) entry which is preliminary data.</text>
</comment>
<dbReference type="AlphaFoldDB" id="A0AAD6SJM7"/>
<evidence type="ECO:0000256" key="7">
    <source>
        <dbReference type="ARBA" id="ARBA00023034"/>
    </source>
</evidence>
<dbReference type="InterPro" id="IPR024096">
    <property type="entry name" value="NO_sig/Golgi_transp_ligand-bd"/>
</dbReference>
<evidence type="ECO:0000313" key="8">
    <source>
        <dbReference type="EMBL" id="KAJ7029239.1"/>
    </source>
</evidence>
<comment type="subcellular location">
    <subcellularLocation>
        <location evidence="1">Endoplasmic reticulum</location>
    </subcellularLocation>
    <subcellularLocation>
        <location evidence="2">Golgi apparatus</location>
    </subcellularLocation>
</comment>
<dbReference type="PANTHER" id="PTHR20902">
    <property type="entry name" value="41-2 PROTEIN ANTIGEN-RELATED"/>
    <property type="match status" value="1"/>
</dbReference>
<evidence type="ECO:0000256" key="1">
    <source>
        <dbReference type="ARBA" id="ARBA00004240"/>
    </source>
</evidence>
<dbReference type="Gene3D" id="3.30.1380.20">
    <property type="entry name" value="Trafficking protein particle complex subunit 3"/>
    <property type="match status" value="1"/>
</dbReference>
<evidence type="ECO:0000256" key="2">
    <source>
        <dbReference type="ARBA" id="ARBA00004555"/>
    </source>
</evidence>
<dbReference type="GO" id="GO:1990071">
    <property type="term" value="C:TRAPPII protein complex"/>
    <property type="evidence" value="ECO:0007669"/>
    <property type="project" value="TreeGrafter"/>
</dbReference>
<dbReference type="InterPro" id="IPR016696">
    <property type="entry name" value="TRAPP-I_su5"/>
</dbReference>
<proteinExistence type="inferred from homology"/>
<reference evidence="8" key="1">
    <citation type="submission" date="2023-03" db="EMBL/GenBank/DDBJ databases">
        <title>Massive genome expansion in bonnet fungi (Mycena s.s.) driven by repeated elements and novel gene families across ecological guilds.</title>
        <authorList>
            <consortium name="Lawrence Berkeley National Laboratory"/>
            <person name="Harder C.B."/>
            <person name="Miyauchi S."/>
            <person name="Viragh M."/>
            <person name="Kuo A."/>
            <person name="Thoen E."/>
            <person name="Andreopoulos B."/>
            <person name="Lu D."/>
            <person name="Skrede I."/>
            <person name="Drula E."/>
            <person name="Henrissat B."/>
            <person name="Morin E."/>
            <person name="Kohler A."/>
            <person name="Barry K."/>
            <person name="LaButti K."/>
            <person name="Morin E."/>
            <person name="Salamov A."/>
            <person name="Lipzen A."/>
            <person name="Mereny Z."/>
            <person name="Hegedus B."/>
            <person name="Baldrian P."/>
            <person name="Stursova M."/>
            <person name="Weitz H."/>
            <person name="Taylor A."/>
            <person name="Grigoriev I.V."/>
            <person name="Nagy L.G."/>
            <person name="Martin F."/>
            <person name="Kauserud H."/>
        </authorList>
    </citation>
    <scope>NUCLEOTIDE SEQUENCE</scope>
    <source>
        <strain evidence="8">CBHHK200</strain>
    </source>
</reference>
<dbReference type="GO" id="GO:0006888">
    <property type="term" value="P:endoplasmic reticulum to Golgi vesicle-mediated transport"/>
    <property type="evidence" value="ECO:0007669"/>
    <property type="project" value="TreeGrafter"/>
</dbReference>
<dbReference type="InterPro" id="IPR007194">
    <property type="entry name" value="TRAPP_component"/>
</dbReference>
<dbReference type="EMBL" id="JARJCM010000103">
    <property type="protein sequence ID" value="KAJ7029239.1"/>
    <property type="molecule type" value="Genomic_DNA"/>
</dbReference>
<keyword evidence="5" id="KW-0256">Endoplasmic reticulum</keyword>
<organism evidence="8 9">
    <name type="scientific">Mycena alexandri</name>
    <dbReference type="NCBI Taxonomy" id="1745969"/>
    <lineage>
        <taxon>Eukaryota</taxon>
        <taxon>Fungi</taxon>
        <taxon>Dikarya</taxon>
        <taxon>Basidiomycota</taxon>
        <taxon>Agaricomycotina</taxon>
        <taxon>Agaricomycetes</taxon>
        <taxon>Agaricomycetidae</taxon>
        <taxon>Agaricales</taxon>
        <taxon>Marasmiineae</taxon>
        <taxon>Mycenaceae</taxon>
        <taxon>Mycena</taxon>
    </lineage>
</organism>
<gene>
    <name evidence="8" type="ORF">C8F04DRAFT_1398510</name>
</gene>
<dbReference type="GO" id="GO:0005783">
    <property type="term" value="C:endoplasmic reticulum"/>
    <property type="evidence" value="ECO:0007669"/>
    <property type="project" value="UniProtKB-SubCell"/>
</dbReference>
<protein>
    <submittedName>
        <fullName evidence="8">Uncharacterized protein</fullName>
    </submittedName>
</protein>